<dbReference type="InterPro" id="IPR019953">
    <property type="entry name" value="OHR"/>
</dbReference>
<gene>
    <name evidence="2" type="ORF">RM445_00955</name>
</gene>
<evidence type="ECO:0000313" key="3">
    <source>
        <dbReference type="Proteomes" id="UP001183202"/>
    </source>
</evidence>
<dbReference type="PANTHER" id="PTHR33797">
    <property type="entry name" value="ORGANIC HYDROPEROXIDE RESISTANCE PROTEIN-LIKE"/>
    <property type="match status" value="1"/>
</dbReference>
<protein>
    <submittedName>
        <fullName evidence="2">Organic hydroperoxide resistance protein</fullName>
    </submittedName>
</protein>
<dbReference type="NCBIfam" id="TIGR03561">
    <property type="entry name" value="organ_hyd_perox"/>
    <property type="match status" value="1"/>
</dbReference>
<dbReference type="InterPro" id="IPR003718">
    <property type="entry name" value="OsmC/Ohr_fam"/>
</dbReference>
<reference evidence="3" key="1">
    <citation type="submission" date="2023-07" db="EMBL/GenBank/DDBJ databases">
        <title>30 novel species of actinomycetes from the DSMZ collection.</title>
        <authorList>
            <person name="Nouioui I."/>
        </authorList>
    </citation>
    <scope>NUCLEOTIDE SEQUENCE [LARGE SCALE GENOMIC DNA]</scope>
    <source>
        <strain evidence="3">DSM 45834</strain>
    </source>
</reference>
<dbReference type="EMBL" id="JAVREJ010000001">
    <property type="protein sequence ID" value="MDT0348092.1"/>
    <property type="molecule type" value="Genomic_DNA"/>
</dbReference>
<evidence type="ECO:0000313" key="2">
    <source>
        <dbReference type="EMBL" id="MDT0348092.1"/>
    </source>
</evidence>
<organism evidence="2 3">
    <name type="scientific">Pseudonocardia charpentierae</name>
    <dbReference type="NCBI Taxonomy" id="3075545"/>
    <lineage>
        <taxon>Bacteria</taxon>
        <taxon>Bacillati</taxon>
        <taxon>Actinomycetota</taxon>
        <taxon>Actinomycetes</taxon>
        <taxon>Pseudonocardiales</taxon>
        <taxon>Pseudonocardiaceae</taxon>
        <taxon>Pseudonocardia</taxon>
    </lineage>
</organism>
<dbReference type="InterPro" id="IPR036102">
    <property type="entry name" value="OsmC/Ohrsf"/>
</dbReference>
<name>A0ABU2N2E5_9PSEU</name>
<dbReference type="Proteomes" id="UP001183202">
    <property type="component" value="Unassembled WGS sequence"/>
</dbReference>
<proteinExistence type="inferred from homology"/>
<dbReference type="PANTHER" id="PTHR33797:SF2">
    <property type="entry name" value="ORGANIC HYDROPEROXIDE RESISTANCE PROTEIN-LIKE"/>
    <property type="match status" value="1"/>
</dbReference>
<dbReference type="Gene3D" id="2.20.25.10">
    <property type="match status" value="1"/>
</dbReference>
<sequence length="140" mass="14272">MKVLYTAQATATGEGRNGHGRTSDGLLDVDFASPKEMGGAGGATNPEQLFALGYAACFHQALKVIGRREKVDVDGSTVEAEVGIGPNDGGGFQLQVALTATLPSVDQEAAERIVAAAHQVCPYSNATRGNIDVAVTAVGG</sequence>
<dbReference type="Gene3D" id="3.30.300.20">
    <property type="match status" value="1"/>
</dbReference>
<dbReference type="InterPro" id="IPR015946">
    <property type="entry name" value="KH_dom-like_a/b"/>
</dbReference>
<dbReference type="SUPFAM" id="SSF82784">
    <property type="entry name" value="OsmC-like"/>
    <property type="match status" value="1"/>
</dbReference>
<comment type="similarity">
    <text evidence="1">Belongs to the OsmC/Ohr family.</text>
</comment>
<dbReference type="Pfam" id="PF02566">
    <property type="entry name" value="OsmC"/>
    <property type="match status" value="1"/>
</dbReference>
<comment type="caution">
    <text evidence="2">The sequence shown here is derived from an EMBL/GenBank/DDBJ whole genome shotgun (WGS) entry which is preliminary data.</text>
</comment>
<evidence type="ECO:0000256" key="1">
    <source>
        <dbReference type="ARBA" id="ARBA00007378"/>
    </source>
</evidence>
<dbReference type="RefSeq" id="WP_311553991.1">
    <property type="nucleotide sequence ID" value="NZ_JAVREJ010000001.1"/>
</dbReference>
<keyword evidence="3" id="KW-1185">Reference proteome</keyword>
<accession>A0ABU2N2E5</accession>